<protein>
    <recommendedName>
        <fullName evidence="2">Acyltransferase MbtK/IucB-like conserved domain-containing protein</fullName>
    </recommendedName>
</protein>
<dbReference type="Gene3D" id="3.40.630.30">
    <property type="match status" value="1"/>
</dbReference>
<comment type="pathway">
    <text evidence="1">Siderophore biosynthesis.</text>
</comment>
<reference evidence="3 4" key="1">
    <citation type="submission" date="2020-04" db="EMBL/GenBank/DDBJ databases">
        <authorList>
            <person name="De Canck E."/>
        </authorList>
    </citation>
    <scope>NUCLEOTIDE SEQUENCE [LARGE SCALE GENOMIC DNA]</scope>
    <source>
        <strain evidence="3 4">LMG 27177</strain>
    </source>
</reference>
<dbReference type="SMART" id="SM01006">
    <property type="entry name" value="AlcB"/>
    <property type="match status" value="1"/>
</dbReference>
<dbReference type="Proteomes" id="UP000494252">
    <property type="component" value="Unassembled WGS sequence"/>
</dbReference>
<gene>
    <name evidence="3" type="ORF">LMG27177_02168</name>
</gene>
<dbReference type="AlphaFoldDB" id="A0A6J5FV01"/>
<sequence length="221" mass="24732">MRTDIASDEIALRAPAPLSGARLADNPASSQHATLCATVNGFYIRPLDAKRDAPMLHRWFIEERAAFWNMQDKSVDEVAAFYHAIEDSGHARAWIGSQRGASVFLFESYDPAHDEAGEHYDVRDGDLGMHLFVGPAATPAPGHTRRVFQTLMRFLFEQLDAERIVVEPDARNTRIHALNRAMGFVYAKNVAFREKTASLAFCTRADFYATLQKTTAKDIKS</sequence>
<evidence type="ECO:0000256" key="1">
    <source>
        <dbReference type="ARBA" id="ARBA00004924"/>
    </source>
</evidence>
<proteinExistence type="predicted"/>
<feature type="domain" description="Acyltransferase MbtK/IucB-like conserved" evidence="2">
    <location>
        <begin position="45"/>
        <end position="92"/>
    </location>
</feature>
<organism evidence="3 4">
    <name type="scientific">Paraburkholderia fynbosensis</name>
    <dbReference type="NCBI Taxonomy" id="1200993"/>
    <lineage>
        <taxon>Bacteria</taxon>
        <taxon>Pseudomonadati</taxon>
        <taxon>Pseudomonadota</taxon>
        <taxon>Betaproteobacteria</taxon>
        <taxon>Burkholderiales</taxon>
        <taxon>Burkholderiaceae</taxon>
        <taxon>Paraburkholderia</taxon>
    </lineage>
</organism>
<name>A0A6J5FV01_9BURK</name>
<dbReference type="GO" id="GO:0019290">
    <property type="term" value="P:siderophore biosynthetic process"/>
    <property type="evidence" value="ECO:0007669"/>
    <property type="project" value="InterPro"/>
</dbReference>
<dbReference type="InterPro" id="IPR016181">
    <property type="entry name" value="Acyl_CoA_acyltransferase"/>
</dbReference>
<dbReference type="SUPFAM" id="SSF55729">
    <property type="entry name" value="Acyl-CoA N-acyltransferases (Nat)"/>
    <property type="match status" value="1"/>
</dbReference>
<evidence type="ECO:0000313" key="4">
    <source>
        <dbReference type="Proteomes" id="UP000494252"/>
    </source>
</evidence>
<dbReference type="InterPro" id="IPR019432">
    <property type="entry name" value="Acyltransferase_MbtK/IucB-like"/>
</dbReference>
<evidence type="ECO:0000313" key="3">
    <source>
        <dbReference type="EMBL" id="CAB3787212.1"/>
    </source>
</evidence>
<evidence type="ECO:0000259" key="2">
    <source>
        <dbReference type="SMART" id="SM01006"/>
    </source>
</evidence>
<dbReference type="RefSeq" id="WP_175159359.1">
    <property type="nucleotide sequence ID" value="NZ_CADIKI010000005.1"/>
</dbReference>
<dbReference type="Pfam" id="PF13523">
    <property type="entry name" value="Acetyltransf_8"/>
    <property type="match status" value="1"/>
</dbReference>
<dbReference type="PANTHER" id="PTHR31438">
    <property type="entry name" value="LYSINE N-ACYLTRANSFERASE C17G9.06C-RELATED"/>
    <property type="match status" value="1"/>
</dbReference>
<dbReference type="EMBL" id="CADIKI010000005">
    <property type="protein sequence ID" value="CAB3787212.1"/>
    <property type="molecule type" value="Genomic_DNA"/>
</dbReference>
<dbReference type="PANTHER" id="PTHR31438:SF1">
    <property type="entry name" value="LYSINE N-ACYLTRANSFERASE C17G9.06C-RELATED"/>
    <property type="match status" value="1"/>
</dbReference>
<dbReference type="GO" id="GO:0016410">
    <property type="term" value="F:N-acyltransferase activity"/>
    <property type="evidence" value="ECO:0007669"/>
    <property type="project" value="TreeGrafter"/>
</dbReference>
<accession>A0A6J5FV01</accession>
<keyword evidence="4" id="KW-1185">Reference proteome</keyword>